<proteinExistence type="inferred from homology"/>
<dbReference type="RefSeq" id="WP_092081316.1">
    <property type="nucleotide sequence ID" value="NZ_FOYI01000008.1"/>
</dbReference>
<reference evidence="4 5" key="1">
    <citation type="submission" date="2016-10" db="EMBL/GenBank/DDBJ databases">
        <authorList>
            <person name="de Groot N.N."/>
        </authorList>
    </citation>
    <scope>NUCLEOTIDE SEQUENCE [LARGE SCALE GENOMIC DNA]</scope>
    <source>
        <strain evidence="5">KMM 9023,NRIC 0796,JCM 17311,KCTC 23692</strain>
    </source>
</reference>
<dbReference type="PANTHER" id="PTHR15108">
    <property type="entry name" value="N-ACYLGLUCOSAMINE-2-EPIMERASE"/>
    <property type="match status" value="1"/>
</dbReference>
<dbReference type="GO" id="GO:0016853">
    <property type="term" value="F:isomerase activity"/>
    <property type="evidence" value="ECO:0007669"/>
    <property type="project" value="UniProtKB-KW"/>
</dbReference>
<name>A0A1I6E9K9_9RHOB</name>
<dbReference type="InterPro" id="IPR010819">
    <property type="entry name" value="AGE/CE"/>
</dbReference>
<evidence type="ECO:0000256" key="2">
    <source>
        <dbReference type="ARBA" id="ARBA00023235"/>
    </source>
</evidence>
<dbReference type="Proteomes" id="UP000199302">
    <property type="component" value="Unassembled WGS sequence"/>
</dbReference>
<evidence type="ECO:0000313" key="5">
    <source>
        <dbReference type="Proteomes" id="UP000199302"/>
    </source>
</evidence>
<dbReference type="Pfam" id="PF07221">
    <property type="entry name" value="GlcNAc_2-epim"/>
    <property type="match status" value="1"/>
</dbReference>
<dbReference type="AlphaFoldDB" id="A0A1I6E9K9"/>
<gene>
    <name evidence="4" type="ORF">SAMN04515673_108107</name>
</gene>
<dbReference type="SUPFAM" id="SSF48208">
    <property type="entry name" value="Six-hairpin glycosidases"/>
    <property type="match status" value="1"/>
</dbReference>
<dbReference type="EMBL" id="FOYI01000008">
    <property type="protein sequence ID" value="SFR14251.1"/>
    <property type="molecule type" value="Genomic_DNA"/>
</dbReference>
<dbReference type="OrthoDB" id="9806359at2"/>
<sequence>MSHETQAPGDPDQTGPWLEDPAHLDWLREDALRQLEFFRASLRPDGGFDVLDLDGAPLGEGPQELHTTTRMVHSYALAHAAGAPDCAGIVEAGLAYLQTHHRDAEHGGFFWSVRRDGAPVRDEKLAYGHVFVLLAASTARAAGFAGTEPLLAEIAALIDRRFWDDAAGLLRDEFTRDWQPFSDYRGYNSNMHGCEAFLAAFEATGERAFLDKAGRILDFFLTRIAPDHGWRLPEHFTPDWEVDLDYAGDPMFRPKGTTPGHSLELARLALQHWDLAGRADAQAPDRARRLAEQALRDAWRPEGGLVYTLDYSGAVQVADRYWWPVCEGIGALAALQRAAPEPADERWYRTLWASAAALFVDEARGGWFPEVDDAGRPAARQFLGKPDIYHALQADVLPLSGAVSRPVAALAKTRPLAPR</sequence>
<evidence type="ECO:0000256" key="1">
    <source>
        <dbReference type="ARBA" id="ARBA00008558"/>
    </source>
</evidence>
<evidence type="ECO:0000313" key="4">
    <source>
        <dbReference type="EMBL" id="SFR14251.1"/>
    </source>
</evidence>
<keyword evidence="5" id="KW-1185">Reference proteome</keyword>
<dbReference type="Gene3D" id="1.50.10.10">
    <property type="match status" value="1"/>
</dbReference>
<dbReference type="STRING" id="871652.SAMN04515673_108107"/>
<comment type="similarity">
    <text evidence="1">Belongs to the N-acylglucosamine 2-epimerase family.</text>
</comment>
<evidence type="ECO:0000256" key="3">
    <source>
        <dbReference type="SAM" id="MobiDB-lite"/>
    </source>
</evidence>
<dbReference type="InterPro" id="IPR008928">
    <property type="entry name" value="6-hairpin_glycosidase_sf"/>
</dbReference>
<accession>A0A1I6E9K9</accession>
<feature type="region of interest" description="Disordered" evidence="3">
    <location>
        <begin position="1"/>
        <end position="20"/>
    </location>
</feature>
<protein>
    <submittedName>
        <fullName evidence="4">Mannose or cellobiose epimerase, N-acyl-D-glucosamine 2-epimerase family</fullName>
    </submittedName>
</protein>
<dbReference type="InterPro" id="IPR012341">
    <property type="entry name" value="6hp_glycosidase-like_sf"/>
</dbReference>
<keyword evidence="2" id="KW-0413">Isomerase</keyword>
<dbReference type="GO" id="GO:0005975">
    <property type="term" value="P:carbohydrate metabolic process"/>
    <property type="evidence" value="ECO:0007669"/>
    <property type="project" value="InterPro"/>
</dbReference>
<organism evidence="4 5">
    <name type="scientific">Poseidonocella sedimentorum</name>
    <dbReference type="NCBI Taxonomy" id="871652"/>
    <lineage>
        <taxon>Bacteria</taxon>
        <taxon>Pseudomonadati</taxon>
        <taxon>Pseudomonadota</taxon>
        <taxon>Alphaproteobacteria</taxon>
        <taxon>Rhodobacterales</taxon>
        <taxon>Roseobacteraceae</taxon>
        <taxon>Poseidonocella</taxon>
    </lineage>
</organism>